<keyword evidence="4 7" id="KW-0521">NADP</keyword>
<dbReference type="PIRSF" id="PIRSF000151">
    <property type="entry name" value="GPR"/>
    <property type="match status" value="1"/>
</dbReference>
<evidence type="ECO:0000256" key="2">
    <source>
        <dbReference type="ARBA" id="ARBA00022605"/>
    </source>
</evidence>
<comment type="similarity">
    <text evidence="7">Belongs to the gamma-glutamyl phosphate reductase family.</text>
</comment>
<keyword evidence="10" id="KW-1185">Reference proteome</keyword>
<dbReference type="CDD" id="cd07079">
    <property type="entry name" value="ALDH_F18-19_ProA-GPR"/>
    <property type="match status" value="1"/>
</dbReference>
<evidence type="ECO:0000313" key="9">
    <source>
        <dbReference type="EMBL" id="KPU42579.1"/>
    </source>
</evidence>
<comment type="pathway">
    <text evidence="1 7">Amino-acid biosynthesis; L-proline biosynthesis; L-glutamate 5-semialdehyde from L-glutamate: step 2/2.</text>
</comment>
<dbReference type="InterPro" id="IPR000965">
    <property type="entry name" value="GPR_dom"/>
</dbReference>
<dbReference type="OrthoDB" id="9809970at2"/>
<dbReference type="PATRIC" id="fig|36849.3.peg.4106"/>
<dbReference type="PANTHER" id="PTHR11063:SF8">
    <property type="entry name" value="DELTA-1-PYRROLINE-5-CARBOXYLATE SYNTHASE"/>
    <property type="match status" value="1"/>
</dbReference>
<evidence type="ECO:0000313" key="10">
    <source>
        <dbReference type="Proteomes" id="UP000050326"/>
    </source>
</evidence>
<gene>
    <name evidence="7 9" type="primary">proA</name>
    <name evidence="9" type="ORF">OXPF_38790</name>
</gene>
<dbReference type="InterPro" id="IPR012134">
    <property type="entry name" value="Glu-5-SA_DH"/>
</dbReference>
<proteinExistence type="inferred from homology"/>
<dbReference type="GO" id="GO:0005737">
    <property type="term" value="C:cytoplasm"/>
    <property type="evidence" value="ECO:0007669"/>
    <property type="project" value="UniProtKB-SubCell"/>
</dbReference>
<dbReference type="Proteomes" id="UP000050326">
    <property type="component" value="Unassembled WGS sequence"/>
</dbReference>
<dbReference type="UniPathway" id="UPA00098">
    <property type="reaction ID" value="UER00360"/>
</dbReference>
<dbReference type="FunFam" id="3.40.309.10:FF:000006">
    <property type="entry name" value="Gamma-glutamyl phosphate reductase"/>
    <property type="match status" value="1"/>
</dbReference>
<evidence type="ECO:0000259" key="8">
    <source>
        <dbReference type="Pfam" id="PF00171"/>
    </source>
</evidence>
<comment type="catalytic activity">
    <reaction evidence="6 7">
        <text>L-glutamate 5-semialdehyde + phosphate + NADP(+) = L-glutamyl 5-phosphate + NADPH + H(+)</text>
        <dbReference type="Rhea" id="RHEA:19541"/>
        <dbReference type="ChEBI" id="CHEBI:15378"/>
        <dbReference type="ChEBI" id="CHEBI:43474"/>
        <dbReference type="ChEBI" id="CHEBI:57783"/>
        <dbReference type="ChEBI" id="CHEBI:58066"/>
        <dbReference type="ChEBI" id="CHEBI:58274"/>
        <dbReference type="ChEBI" id="CHEBI:58349"/>
        <dbReference type="EC" id="1.2.1.41"/>
    </reaction>
</comment>
<name>A0A0P8YSD7_9CLOT</name>
<keyword evidence="3 7" id="KW-0641">Proline biosynthesis</keyword>
<evidence type="ECO:0000256" key="3">
    <source>
        <dbReference type="ARBA" id="ARBA00022650"/>
    </source>
</evidence>
<dbReference type="HAMAP" id="MF_00412">
    <property type="entry name" value="ProA"/>
    <property type="match status" value="1"/>
</dbReference>
<dbReference type="InterPro" id="IPR015590">
    <property type="entry name" value="Aldehyde_DH_dom"/>
</dbReference>
<keyword evidence="5 7" id="KW-0560">Oxidoreductase</keyword>
<dbReference type="InterPro" id="IPR016163">
    <property type="entry name" value="Ald_DH_C"/>
</dbReference>
<feature type="domain" description="Aldehyde dehydrogenase" evidence="8">
    <location>
        <begin position="39"/>
        <end position="279"/>
    </location>
</feature>
<dbReference type="GO" id="GO:0055129">
    <property type="term" value="P:L-proline biosynthetic process"/>
    <property type="evidence" value="ECO:0007669"/>
    <property type="project" value="UniProtKB-UniRule"/>
</dbReference>
<accession>A0A0P8YSD7</accession>
<dbReference type="Gene3D" id="3.40.605.10">
    <property type="entry name" value="Aldehyde Dehydrogenase, Chain A, domain 1"/>
    <property type="match status" value="1"/>
</dbReference>
<dbReference type="STRING" id="36849.OXPF_38790"/>
<dbReference type="EC" id="1.2.1.41" evidence="7"/>
<dbReference type="PANTHER" id="PTHR11063">
    <property type="entry name" value="GLUTAMATE SEMIALDEHYDE DEHYDROGENASE"/>
    <property type="match status" value="1"/>
</dbReference>
<dbReference type="Pfam" id="PF00171">
    <property type="entry name" value="Aldedh"/>
    <property type="match status" value="1"/>
</dbReference>
<comment type="function">
    <text evidence="7">Catalyzes the NADPH-dependent reduction of L-glutamate 5-phosphate into L-glutamate 5-semialdehyde and phosphate. The product spontaneously undergoes cyclization to form 1-pyrroline-5-carboxylate.</text>
</comment>
<protein>
    <recommendedName>
        <fullName evidence="7">Gamma-glutamyl phosphate reductase</fullName>
        <shortName evidence="7">GPR</shortName>
        <ecNumber evidence="7">1.2.1.41</ecNumber>
    </recommendedName>
    <alternativeName>
        <fullName evidence="7">Glutamate-5-semialdehyde dehydrogenase</fullName>
    </alternativeName>
    <alternativeName>
        <fullName evidence="7">Glutamyl-gamma-semialdehyde dehydrogenase</fullName>
        <shortName evidence="7">GSA dehydrogenase</shortName>
    </alternativeName>
</protein>
<keyword evidence="2 7" id="KW-0028">Amino-acid biosynthesis</keyword>
<reference evidence="9 10" key="1">
    <citation type="submission" date="2015-09" db="EMBL/GenBank/DDBJ databases">
        <title>Genome sequence of Oxobacter pfennigii DSM 3222.</title>
        <authorList>
            <person name="Poehlein A."/>
            <person name="Bengelsdorf F.R."/>
            <person name="Schiel-Bengelsdorf B."/>
            <person name="Duerre P."/>
            <person name="Daniel R."/>
        </authorList>
    </citation>
    <scope>NUCLEOTIDE SEQUENCE [LARGE SCALE GENOMIC DNA]</scope>
    <source>
        <strain evidence="9 10">DSM 3222</strain>
    </source>
</reference>
<dbReference type="GO" id="GO:0050661">
    <property type="term" value="F:NADP binding"/>
    <property type="evidence" value="ECO:0007669"/>
    <property type="project" value="InterPro"/>
</dbReference>
<dbReference type="GO" id="GO:0004350">
    <property type="term" value="F:glutamate-5-semialdehyde dehydrogenase activity"/>
    <property type="evidence" value="ECO:0007669"/>
    <property type="project" value="UniProtKB-UniRule"/>
</dbReference>
<dbReference type="NCBIfam" id="TIGR00407">
    <property type="entry name" value="proA"/>
    <property type="match status" value="1"/>
</dbReference>
<dbReference type="AlphaFoldDB" id="A0A0P8YSD7"/>
<dbReference type="InterPro" id="IPR016162">
    <property type="entry name" value="Ald_DH_N"/>
</dbReference>
<keyword evidence="7" id="KW-0963">Cytoplasm</keyword>
<sequence length="432" mass="47986">MSMKETAVRVKEAAIRLSGMDGETKNKALLKISEELKNRSSDIIKANEEDIRRCEEENMAAPLLKRLKFDEAKIEDVCDGIKSLVNLNDPVGKTLLSTELDDGLELYKVTCPIGVIGVIFESRPDALVQISTLCLKSGNGVLLKGGSEAMETNRILAGIINEAAVAAGIPANWIKLLESRDDVNEMLKMDEYIDLVIPRGSNEFVKYIMDNSRIPVMGHADGICHLYIDDNCDIDMAVKITVDSKTQYVAVCNALETLLVNKDIAAEFLPKLKTALEAKNVIMYGCSDTLKIIDIAPATEEDWKTEYLDYKLSVKITDNMDTAIDHINKYGSGHTDGIVTKDKEKAVYFMNYVDSGNVFLNCSTRFSDGFRYGFGAEVGISTGKIHSRGPVGLDGLLIYKYKVIGDGHIVDDYSNRKKTFKHRNLNREFPLK</sequence>
<evidence type="ECO:0000256" key="4">
    <source>
        <dbReference type="ARBA" id="ARBA00022857"/>
    </source>
</evidence>
<evidence type="ECO:0000256" key="7">
    <source>
        <dbReference type="HAMAP-Rule" id="MF_00412"/>
    </source>
</evidence>
<evidence type="ECO:0000256" key="1">
    <source>
        <dbReference type="ARBA" id="ARBA00004985"/>
    </source>
</evidence>
<evidence type="ECO:0000256" key="6">
    <source>
        <dbReference type="ARBA" id="ARBA00049024"/>
    </source>
</evidence>
<comment type="subcellular location">
    <subcellularLocation>
        <location evidence="7">Cytoplasm</location>
    </subcellularLocation>
</comment>
<organism evidence="9 10">
    <name type="scientific">Oxobacter pfennigii</name>
    <dbReference type="NCBI Taxonomy" id="36849"/>
    <lineage>
        <taxon>Bacteria</taxon>
        <taxon>Bacillati</taxon>
        <taxon>Bacillota</taxon>
        <taxon>Clostridia</taxon>
        <taxon>Eubacteriales</taxon>
        <taxon>Clostridiaceae</taxon>
        <taxon>Oxobacter</taxon>
    </lineage>
</organism>
<comment type="caution">
    <text evidence="9">The sequence shown here is derived from an EMBL/GenBank/DDBJ whole genome shotgun (WGS) entry which is preliminary data.</text>
</comment>
<dbReference type="Gene3D" id="3.40.309.10">
    <property type="entry name" value="Aldehyde Dehydrogenase, Chain A, domain 2"/>
    <property type="match status" value="1"/>
</dbReference>
<dbReference type="InterPro" id="IPR016161">
    <property type="entry name" value="Ald_DH/histidinol_DH"/>
</dbReference>
<dbReference type="NCBIfam" id="NF001221">
    <property type="entry name" value="PRK00197.1"/>
    <property type="match status" value="1"/>
</dbReference>
<dbReference type="SUPFAM" id="SSF53720">
    <property type="entry name" value="ALDH-like"/>
    <property type="match status" value="1"/>
</dbReference>
<evidence type="ECO:0000256" key="5">
    <source>
        <dbReference type="ARBA" id="ARBA00023002"/>
    </source>
</evidence>
<dbReference type="RefSeq" id="WP_054876846.1">
    <property type="nucleotide sequence ID" value="NZ_LKET01000067.1"/>
</dbReference>
<dbReference type="EMBL" id="LKET01000067">
    <property type="protein sequence ID" value="KPU42579.1"/>
    <property type="molecule type" value="Genomic_DNA"/>
</dbReference>